<reference evidence="1" key="1">
    <citation type="submission" date="2021-02" db="EMBL/GenBank/DDBJ databases">
        <authorList>
            <person name="Nowell W R."/>
        </authorList>
    </citation>
    <scope>NUCLEOTIDE SEQUENCE</scope>
</reference>
<accession>A0A8S2CWN9</accession>
<evidence type="ECO:0000313" key="2">
    <source>
        <dbReference type="EMBL" id="CAF3523182.1"/>
    </source>
</evidence>
<name>A0A8S2CWN9_9BILA</name>
<evidence type="ECO:0000313" key="1">
    <source>
        <dbReference type="EMBL" id="CAF0745247.1"/>
    </source>
</evidence>
<proteinExistence type="predicted"/>
<evidence type="ECO:0008006" key="4">
    <source>
        <dbReference type="Google" id="ProtNLM"/>
    </source>
</evidence>
<gene>
    <name evidence="1" type="ORF">OVA965_LOCUS1682</name>
    <name evidence="2" type="ORF">TMI583_LOCUS1682</name>
</gene>
<protein>
    <recommendedName>
        <fullName evidence="4">Carbon-nitrogen hydrolase</fullName>
    </recommendedName>
</protein>
<sequence length="380" mass="44870">MSSSLTLICIQTHLTQYHYQSYSILKKHLLKRIYQTLPSSSVHQRALQPTLVVFPECIGSWFYLMHVPMPHFLKNFFFNFIPGKSLIRQHLFSKHTLFIIYTLIINLYSFCKQLWQNYSQNRTWSGLFTRSFFRLFSRKTCETYLKLFSELAKETNCTIVAGSLYTERLELILNQNKHYNIHYTSEGLYNMSCVFEPINGNVCLIQGKQYPVADEIKFIDRYLPSSSIYSIPYTNINIGIIICADSWFPQFYEKFIDFNNNQKKFLFIIVALNMIDKNKNEWIYPWPGYSYFSTPNDVNIKHIQNLTLEQAWYTYAIKRAYNHLDKYFKNDFGVCCCHGIMSIMNDLQANGASTILLKKNVQMIQEAKTYKNYTILTCDI</sequence>
<comment type="caution">
    <text evidence="1">The sequence shown here is derived from an EMBL/GenBank/DDBJ whole genome shotgun (WGS) entry which is preliminary data.</text>
</comment>
<dbReference type="SUPFAM" id="SSF56317">
    <property type="entry name" value="Carbon-nitrogen hydrolase"/>
    <property type="match status" value="1"/>
</dbReference>
<dbReference type="AlphaFoldDB" id="A0A8S2CWN9"/>
<dbReference type="Gene3D" id="3.60.110.10">
    <property type="entry name" value="Carbon-nitrogen hydrolase"/>
    <property type="match status" value="1"/>
</dbReference>
<organism evidence="1 3">
    <name type="scientific">Didymodactylos carnosus</name>
    <dbReference type="NCBI Taxonomy" id="1234261"/>
    <lineage>
        <taxon>Eukaryota</taxon>
        <taxon>Metazoa</taxon>
        <taxon>Spiralia</taxon>
        <taxon>Gnathifera</taxon>
        <taxon>Rotifera</taxon>
        <taxon>Eurotatoria</taxon>
        <taxon>Bdelloidea</taxon>
        <taxon>Philodinida</taxon>
        <taxon>Philodinidae</taxon>
        <taxon>Didymodactylos</taxon>
    </lineage>
</organism>
<evidence type="ECO:0000313" key="3">
    <source>
        <dbReference type="Proteomes" id="UP000677228"/>
    </source>
</evidence>
<dbReference type="EMBL" id="CAJNOK010000324">
    <property type="protein sequence ID" value="CAF0745247.1"/>
    <property type="molecule type" value="Genomic_DNA"/>
</dbReference>
<dbReference type="Proteomes" id="UP000682733">
    <property type="component" value="Unassembled WGS sequence"/>
</dbReference>
<dbReference type="EMBL" id="CAJOBA010000324">
    <property type="protein sequence ID" value="CAF3523182.1"/>
    <property type="molecule type" value="Genomic_DNA"/>
</dbReference>
<dbReference type="InterPro" id="IPR036526">
    <property type="entry name" value="C-N_Hydrolase_sf"/>
</dbReference>
<dbReference type="Proteomes" id="UP000677228">
    <property type="component" value="Unassembled WGS sequence"/>
</dbReference>